<name>A0AAV2DWK6_9ROSI</name>
<evidence type="ECO:0000256" key="3">
    <source>
        <dbReference type="SAM" id="Phobius"/>
    </source>
</evidence>
<dbReference type="PANTHER" id="PTHR11689:SF67">
    <property type="entry name" value="CHLORIDE CHANNEL PROTEIN CLC-A"/>
    <property type="match status" value="1"/>
</dbReference>
<sequence>MQRPDDSRRSASFCQTKLCKLKVRIGKRLRKLRKGVVLSMSAARLRIYRMIRIQWKRLFGDCSIAGGGGGVLRAAATLINLVVENIVGYKIIAIVNLIKEERYLTGLAFMTGVNLVLTTFVVVLCVFFAPTAAGPGIPEIKAYLNGIDTPNMFDATTLLVKVGFFSNLALKNIWLLD</sequence>
<dbReference type="Gene3D" id="1.10.3080.10">
    <property type="entry name" value="Clc chloride channel"/>
    <property type="match status" value="1"/>
</dbReference>
<dbReference type="GO" id="GO:0009705">
    <property type="term" value="C:plant-type vacuole membrane"/>
    <property type="evidence" value="ECO:0007669"/>
    <property type="project" value="TreeGrafter"/>
</dbReference>
<evidence type="ECO:0000256" key="1">
    <source>
        <dbReference type="ARBA" id="ARBA00022737"/>
    </source>
</evidence>
<organism evidence="4 5">
    <name type="scientific">Linum trigynum</name>
    <dbReference type="NCBI Taxonomy" id="586398"/>
    <lineage>
        <taxon>Eukaryota</taxon>
        <taxon>Viridiplantae</taxon>
        <taxon>Streptophyta</taxon>
        <taxon>Embryophyta</taxon>
        <taxon>Tracheophyta</taxon>
        <taxon>Spermatophyta</taxon>
        <taxon>Magnoliopsida</taxon>
        <taxon>eudicotyledons</taxon>
        <taxon>Gunneridae</taxon>
        <taxon>Pentapetalae</taxon>
        <taxon>rosids</taxon>
        <taxon>fabids</taxon>
        <taxon>Malpighiales</taxon>
        <taxon>Linaceae</taxon>
        <taxon>Linum</taxon>
    </lineage>
</organism>
<dbReference type="Proteomes" id="UP001497516">
    <property type="component" value="Chromosome 3"/>
</dbReference>
<keyword evidence="3" id="KW-0472">Membrane</keyword>
<evidence type="ECO:0000313" key="5">
    <source>
        <dbReference type="Proteomes" id="UP001497516"/>
    </source>
</evidence>
<gene>
    <name evidence="4" type="ORF">LTRI10_LOCUS19498</name>
</gene>
<keyword evidence="2" id="KW-0129">CBS domain</keyword>
<dbReference type="AlphaFoldDB" id="A0AAV2DWK6"/>
<keyword evidence="5" id="KW-1185">Reference proteome</keyword>
<accession>A0AAV2DWK6</accession>
<dbReference type="SUPFAM" id="SSF81340">
    <property type="entry name" value="Clc chloride channel"/>
    <property type="match status" value="1"/>
</dbReference>
<keyword evidence="1" id="KW-0677">Repeat</keyword>
<reference evidence="4 5" key="1">
    <citation type="submission" date="2024-04" db="EMBL/GenBank/DDBJ databases">
        <authorList>
            <person name="Fracassetti M."/>
        </authorList>
    </citation>
    <scope>NUCLEOTIDE SEQUENCE [LARGE SCALE GENOMIC DNA]</scope>
</reference>
<keyword evidence="3" id="KW-0812">Transmembrane</keyword>
<dbReference type="GO" id="GO:0009671">
    <property type="term" value="F:nitrate:proton symporter activity"/>
    <property type="evidence" value="ECO:0007669"/>
    <property type="project" value="TreeGrafter"/>
</dbReference>
<dbReference type="PANTHER" id="PTHR11689">
    <property type="entry name" value="CHLORIDE CHANNEL PROTEIN CLC FAMILY MEMBER"/>
    <property type="match status" value="1"/>
</dbReference>
<protein>
    <submittedName>
        <fullName evidence="4">Uncharacterized protein</fullName>
    </submittedName>
</protein>
<evidence type="ECO:0000256" key="2">
    <source>
        <dbReference type="ARBA" id="ARBA00023122"/>
    </source>
</evidence>
<evidence type="ECO:0000313" key="4">
    <source>
        <dbReference type="EMBL" id="CAL1377879.1"/>
    </source>
</evidence>
<dbReference type="EMBL" id="OZ034816">
    <property type="protein sequence ID" value="CAL1377879.1"/>
    <property type="molecule type" value="Genomic_DNA"/>
</dbReference>
<dbReference type="InterPro" id="IPR014743">
    <property type="entry name" value="Cl-channel_core"/>
</dbReference>
<keyword evidence="3" id="KW-1133">Transmembrane helix</keyword>
<proteinExistence type="predicted"/>
<feature type="transmembrane region" description="Helical" evidence="3">
    <location>
        <begin position="103"/>
        <end position="129"/>
    </location>
</feature>
<dbReference type="InterPro" id="IPR051280">
    <property type="entry name" value="Cl-channel/antiporter"/>
</dbReference>